<dbReference type="CDD" id="cd13118">
    <property type="entry name" value="POLO_box_1"/>
    <property type="match status" value="1"/>
</dbReference>
<comment type="catalytic activity">
    <reaction evidence="10 13">
        <text>L-threonyl-[protein] + ATP = O-phospho-L-threonyl-[protein] + ADP + H(+)</text>
        <dbReference type="Rhea" id="RHEA:46608"/>
        <dbReference type="Rhea" id="RHEA-COMP:11060"/>
        <dbReference type="Rhea" id="RHEA-COMP:11605"/>
        <dbReference type="ChEBI" id="CHEBI:15378"/>
        <dbReference type="ChEBI" id="CHEBI:30013"/>
        <dbReference type="ChEBI" id="CHEBI:30616"/>
        <dbReference type="ChEBI" id="CHEBI:61977"/>
        <dbReference type="ChEBI" id="CHEBI:456216"/>
        <dbReference type="EC" id="2.7.11.21"/>
    </reaction>
</comment>
<keyword evidence="2" id="KW-0963">Cytoplasm</keyword>
<dbReference type="GO" id="GO:0007052">
    <property type="term" value="P:mitotic spindle organization"/>
    <property type="evidence" value="ECO:0007669"/>
    <property type="project" value="TreeGrafter"/>
</dbReference>
<comment type="similarity">
    <text evidence="13">Belongs to the protein kinase superfamily. Ser/Thr protein kinase family. CDC5/Polo subfamily.</text>
</comment>
<evidence type="ECO:0000256" key="8">
    <source>
        <dbReference type="ARBA" id="ARBA00022840"/>
    </source>
</evidence>
<sequence length="646" mass="72663">MDLNSTMEGPSPGEQEHACRETGILANEDWRVDKKSSKKDSMDSGVAGLRDQHLNSNNKSCSGCTDTDSSEIEVSSGKTTYLKGKFLGKGGFAHVHELVDLSTRIVYAGKIIPKNRITKPHHIQKIAREISIHRNLVHKNVVRLHHFFEDNANAYIVLENCSRKSLFHVLKHRYSVTEPEARYYLRQLVEGVKYIHSQKVIHRDLKPGNMLLSEDMVVKLGDFGLATLVDGNKKVSICGTPNYIAPEVLNKLSYSYEADVWAIGCILYAMLVGQPPFETASLKETYSRIVNNKYTIPLTVSENGRKLIRQLLQPLPENRILVEKINGHDFFKNVYTPDTLSPLCCYTAPAFNTVLLNRHMADGPTPVDMTSSGSAKVGCNTASTTKHVTQKNALLAKITFKQKISSVLCPDKIGRKKENNALALYHIVVGCLRSMPLPSENSTPVNPNPVTCFPIFVSKWIDYSNKYGFGFQLSDKSVGVLFNDNTRISFNPDRSQVEFHDVNGKVTAHPNHSVPEPLHQRLAVLEYFLHYMQENLTDGGYVSLRSNEKHRSPILQMKRWVRTNTAIIMELSNGTLQINFFKDHTKIIISAGKHGYLVTYINGERQSCSYWLHQIAQVGCEKNISNRLKFAAAVLREFAELDGEML</sequence>
<evidence type="ECO:0000256" key="14">
    <source>
        <dbReference type="SAM" id="MobiDB-lite"/>
    </source>
</evidence>
<evidence type="ECO:0000256" key="2">
    <source>
        <dbReference type="ARBA" id="ARBA00022490"/>
    </source>
</evidence>
<keyword evidence="4 13" id="KW-0808">Transferase</keyword>
<dbReference type="Gene3D" id="1.10.510.10">
    <property type="entry name" value="Transferase(Phosphotransferase) domain 1"/>
    <property type="match status" value="1"/>
</dbReference>
<name>A0AAN9Z534_9ORTH</name>
<dbReference type="Pfam" id="PF00069">
    <property type="entry name" value="Pkinase"/>
    <property type="match status" value="1"/>
</dbReference>
<feature type="region of interest" description="Disordered" evidence="14">
    <location>
        <begin position="1"/>
        <end position="52"/>
    </location>
</feature>
<keyword evidence="18" id="KW-1185">Reference proteome</keyword>
<evidence type="ECO:0000256" key="11">
    <source>
        <dbReference type="ARBA" id="ARBA00048347"/>
    </source>
</evidence>
<keyword evidence="7 13" id="KW-0418">Kinase</keyword>
<evidence type="ECO:0000313" key="18">
    <source>
        <dbReference type="Proteomes" id="UP001378592"/>
    </source>
</evidence>
<dbReference type="GO" id="GO:0000776">
    <property type="term" value="C:kinetochore"/>
    <property type="evidence" value="ECO:0007669"/>
    <property type="project" value="TreeGrafter"/>
</dbReference>
<evidence type="ECO:0000259" key="16">
    <source>
        <dbReference type="PROSITE" id="PS50078"/>
    </source>
</evidence>
<dbReference type="AlphaFoldDB" id="A0AAN9Z534"/>
<dbReference type="GO" id="GO:0005524">
    <property type="term" value="F:ATP binding"/>
    <property type="evidence" value="ECO:0007669"/>
    <property type="project" value="UniProtKB-UniRule"/>
</dbReference>
<proteinExistence type="inferred from homology"/>
<dbReference type="CDD" id="cd13117">
    <property type="entry name" value="POLO_box_2"/>
    <property type="match status" value="1"/>
</dbReference>
<dbReference type="InterPro" id="IPR000719">
    <property type="entry name" value="Prot_kinase_dom"/>
</dbReference>
<evidence type="ECO:0000256" key="6">
    <source>
        <dbReference type="ARBA" id="ARBA00022741"/>
    </source>
</evidence>
<dbReference type="InterPro" id="IPR036947">
    <property type="entry name" value="POLO_box_dom_sf"/>
</dbReference>
<evidence type="ECO:0000256" key="7">
    <source>
        <dbReference type="ARBA" id="ARBA00022777"/>
    </source>
</evidence>
<comment type="catalytic activity">
    <reaction evidence="11">
        <text>L-seryl-[protein] + ATP = O-phospho-L-seryl-[protein] + ADP + H(+)</text>
        <dbReference type="Rhea" id="RHEA:17989"/>
        <dbReference type="Rhea" id="RHEA-COMP:9863"/>
        <dbReference type="Rhea" id="RHEA-COMP:11604"/>
        <dbReference type="ChEBI" id="CHEBI:15378"/>
        <dbReference type="ChEBI" id="CHEBI:29999"/>
        <dbReference type="ChEBI" id="CHEBI:30616"/>
        <dbReference type="ChEBI" id="CHEBI:83421"/>
        <dbReference type="ChEBI" id="CHEBI:456216"/>
        <dbReference type="EC" id="2.7.11.21"/>
    </reaction>
</comment>
<dbReference type="Gene3D" id="3.30.200.20">
    <property type="entry name" value="Phosphorylase Kinase, domain 1"/>
    <property type="match status" value="1"/>
</dbReference>
<protein>
    <recommendedName>
        <fullName evidence="13">Serine/threonine-protein kinase PLK</fullName>
        <ecNumber evidence="13">2.7.11.21</ecNumber>
    </recommendedName>
    <alternativeName>
        <fullName evidence="13">Polo-like kinase</fullName>
    </alternativeName>
</protein>
<evidence type="ECO:0000256" key="3">
    <source>
        <dbReference type="ARBA" id="ARBA00022527"/>
    </source>
</evidence>
<evidence type="ECO:0000256" key="9">
    <source>
        <dbReference type="ARBA" id="ARBA00023212"/>
    </source>
</evidence>
<dbReference type="FunFam" id="1.10.510.10:FF:000571">
    <property type="entry name" value="Maternal embryonic leucine zipper kinase"/>
    <property type="match status" value="1"/>
</dbReference>
<dbReference type="FunFam" id="3.30.1120.30:FF:000001">
    <property type="entry name" value="Serine/threonine-protein kinase PLK"/>
    <property type="match status" value="1"/>
</dbReference>
<evidence type="ECO:0000313" key="17">
    <source>
        <dbReference type="EMBL" id="KAK7864886.1"/>
    </source>
</evidence>
<comment type="subcellular location">
    <subcellularLocation>
        <location evidence="1">Cytoplasm</location>
        <location evidence="1">Cytoskeleton</location>
        <location evidence="1">Microtubule organizing center</location>
        <location evidence="1">Centrosome</location>
    </subcellularLocation>
</comment>
<keyword evidence="3 13" id="KW-0723">Serine/threonine-protein kinase</keyword>
<evidence type="ECO:0000256" key="5">
    <source>
        <dbReference type="ARBA" id="ARBA00022737"/>
    </source>
</evidence>
<dbReference type="GO" id="GO:0000922">
    <property type="term" value="C:spindle pole"/>
    <property type="evidence" value="ECO:0007669"/>
    <property type="project" value="TreeGrafter"/>
</dbReference>
<dbReference type="GO" id="GO:0004674">
    <property type="term" value="F:protein serine/threonine kinase activity"/>
    <property type="evidence" value="ECO:0007669"/>
    <property type="project" value="UniProtKB-KW"/>
</dbReference>
<accession>A0AAN9Z534</accession>
<dbReference type="EMBL" id="JAZDUA010000191">
    <property type="protein sequence ID" value="KAK7864886.1"/>
    <property type="molecule type" value="Genomic_DNA"/>
</dbReference>
<feature type="domain" description="POLO box" evidence="16">
    <location>
        <begin position="456"/>
        <end position="534"/>
    </location>
</feature>
<feature type="compositionally biased region" description="Basic and acidic residues" evidence="14">
    <location>
        <begin position="28"/>
        <end position="42"/>
    </location>
</feature>
<dbReference type="EC" id="2.7.11.21" evidence="13"/>
<dbReference type="PROSITE" id="PS50011">
    <property type="entry name" value="PROTEIN_KINASE_DOM"/>
    <property type="match status" value="1"/>
</dbReference>
<dbReference type="Pfam" id="PF00659">
    <property type="entry name" value="POLO_box"/>
    <property type="match status" value="2"/>
</dbReference>
<feature type="domain" description="Protein kinase" evidence="15">
    <location>
        <begin position="81"/>
        <end position="331"/>
    </location>
</feature>
<dbReference type="PANTHER" id="PTHR24345">
    <property type="entry name" value="SERINE/THREONINE-PROTEIN KINASE PLK"/>
    <property type="match status" value="1"/>
</dbReference>
<dbReference type="InterPro" id="IPR033695">
    <property type="entry name" value="POLO_box_2"/>
</dbReference>
<keyword evidence="6 12" id="KW-0547">Nucleotide-binding</keyword>
<dbReference type="SUPFAM" id="SSF56112">
    <property type="entry name" value="Protein kinase-like (PK-like)"/>
    <property type="match status" value="1"/>
</dbReference>
<feature type="domain" description="POLO box" evidence="16">
    <location>
        <begin position="556"/>
        <end position="640"/>
    </location>
</feature>
<keyword evidence="5" id="KW-0677">Repeat</keyword>
<dbReference type="PROSITE" id="PS00107">
    <property type="entry name" value="PROTEIN_KINASE_ATP"/>
    <property type="match status" value="1"/>
</dbReference>
<dbReference type="GO" id="GO:0005737">
    <property type="term" value="C:cytoplasm"/>
    <property type="evidence" value="ECO:0007669"/>
    <property type="project" value="TreeGrafter"/>
</dbReference>
<feature type="binding site" evidence="12">
    <location>
        <position position="110"/>
    </location>
    <ligand>
        <name>ATP</name>
        <dbReference type="ChEBI" id="CHEBI:30616"/>
    </ligand>
</feature>
<dbReference type="GO" id="GO:0005634">
    <property type="term" value="C:nucleus"/>
    <property type="evidence" value="ECO:0007669"/>
    <property type="project" value="TreeGrafter"/>
</dbReference>
<comment type="caution">
    <text evidence="17">The sequence shown here is derived from an EMBL/GenBank/DDBJ whole genome shotgun (WGS) entry which is preliminary data.</text>
</comment>
<dbReference type="Gene3D" id="3.30.1120.30">
    <property type="entry name" value="POLO box domain"/>
    <property type="match status" value="2"/>
</dbReference>
<dbReference type="FunFam" id="3.30.200.20:FF:000091">
    <property type="entry name" value="Serine/threonine-protein kinase PLK"/>
    <property type="match status" value="1"/>
</dbReference>
<evidence type="ECO:0000259" key="15">
    <source>
        <dbReference type="PROSITE" id="PS50011"/>
    </source>
</evidence>
<dbReference type="SMART" id="SM00220">
    <property type="entry name" value="S_TKc"/>
    <property type="match status" value="1"/>
</dbReference>
<dbReference type="InterPro" id="IPR033701">
    <property type="entry name" value="POLO_box_1"/>
</dbReference>
<keyword evidence="8 12" id="KW-0067">ATP-binding</keyword>
<dbReference type="InterPro" id="IPR008271">
    <property type="entry name" value="Ser/Thr_kinase_AS"/>
</dbReference>
<organism evidence="17 18">
    <name type="scientific">Gryllus longicercus</name>
    <dbReference type="NCBI Taxonomy" id="2509291"/>
    <lineage>
        <taxon>Eukaryota</taxon>
        <taxon>Metazoa</taxon>
        <taxon>Ecdysozoa</taxon>
        <taxon>Arthropoda</taxon>
        <taxon>Hexapoda</taxon>
        <taxon>Insecta</taxon>
        <taxon>Pterygota</taxon>
        <taxon>Neoptera</taxon>
        <taxon>Polyneoptera</taxon>
        <taxon>Orthoptera</taxon>
        <taxon>Ensifera</taxon>
        <taxon>Gryllidea</taxon>
        <taxon>Grylloidea</taxon>
        <taxon>Gryllidae</taxon>
        <taxon>Gryllinae</taxon>
        <taxon>Gryllus</taxon>
    </lineage>
</organism>
<evidence type="ECO:0000256" key="1">
    <source>
        <dbReference type="ARBA" id="ARBA00004300"/>
    </source>
</evidence>
<dbReference type="GO" id="GO:0005813">
    <property type="term" value="C:centrosome"/>
    <property type="evidence" value="ECO:0007669"/>
    <property type="project" value="UniProtKB-SubCell"/>
</dbReference>
<dbReference type="InterPro" id="IPR000959">
    <property type="entry name" value="POLO_box_dom"/>
</dbReference>
<dbReference type="InterPro" id="IPR017441">
    <property type="entry name" value="Protein_kinase_ATP_BS"/>
</dbReference>
<gene>
    <name evidence="17" type="ORF">R5R35_001977</name>
</gene>
<dbReference type="Proteomes" id="UP001378592">
    <property type="component" value="Unassembled WGS sequence"/>
</dbReference>
<evidence type="ECO:0000256" key="4">
    <source>
        <dbReference type="ARBA" id="ARBA00022679"/>
    </source>
</evidence>
<dbReference type="InterPro" id="IPR011009">
    <property type="entry name" value="Kinase-like_dom_sf"/>
</dbReference>
<dbReference type="SUPFAM" id="SSF82615">
    <property type="entry name" value="Polo-box domain"/>
    <property type="match status" value="2"/>
</dbReference>
<evidence type="ECO:0000256" key="13">
    <source>
        <dbReference type="RuleBase" id="RU361162"/>
    </source>
</evidence>
<evidence type="ECO:0000256" key="12">
    <source>
        <dbReference type="PROSITE-ProRule" id="PRU10141"/>
    </source>
</evidence>
<dbReference type="PROSITE" id="PS50078">
    <property type="entry name" value="POLO_BOX"/>
    <property type="match status" value="2"/>
</dbReference>
<keyword evidence="9" id="KW-0206">Cytoskeleton</keyword>
<dbReference type="PANTHER" id="PTHR24345:SF0">
    <property type="entry name" value="CELL CYCLE SERINE_THREONINE-PROTEIN KINASE CDC5_MSD2"/>
    <property type="match status" value="1"/>
</dbReference>
<reference evidence="17 18" key="1">
    <citation type="submission" date="2024-03" db="EMBL/GenBank/DDBJ databases">
        <title>The genome assembly and annotation of the cricket Gryllus longicercus Weissman &amp; Gray.</title>
        <authorList>
            <person name="Szrajer S."/>
            <person name="Gray D."/>
            <person name="Ylla G."/>
        </authorList>
    </citation>
    <scope>NUCLEOTIDE SEQUENCE [LARGE SCALE GENOMIC DNA]</scope>
    <source>
        <strain evidence="17">DAG 2021-001</strain>
        <tissue evidence="17">Whole body minus gut</tissue>
    </source>
</reference>
<evidence type="ECO:0000256" key="10">
    <source>
        <dbReference type="ARBA" id="ARBA00047802"/>
    </source>
</evidence>
<dbReference type="PROSITE" id="PS00108">
    <property type="entry name" value="PROTEIN_KINASE_ST"/>
    <property type="match status" value="1"/>
</dbReference>